<dbReference type="Pfam" id="PF00999">
    <property type="entry name" value="Na_H_Exchanger"/>
    <property type="match status" value="1"/>
</dbReference>
<dbReference type="Pfam" id="PF02254">
    <property type="entry name" value="TrkA_N"/>
    <property type="match status" value="1"/>
</dbReference>
<dbReference type="GO" id="GO:0015297">
    <property type="term" value="F:antiporter activity"/>
    <property type="evidence" value="ECO:0007669"/>
    <property type="project" value="InterPro"/>
</dbReference>
<evidence type="ECO:0000256" key="7">
    <source>
        <dbReference type="ARBA" id="ARBA00023136"/>
    </source>
</evidence>
<dbReference type="RefSeq" id="WP_053551287.1">
    <property type="nucleotide sequence ID" value="NZ_CP010802.1"/>
</dbReference>
<keyword evidence="4" id="KW-0406">Ion transport</keyword>
<dbReference type="GO" id="GO:1902600">
    <property type="term" value="P:proton transmembrane transport"/>
    <property type="evidence" value="ECO:0007669"/>
    <property type="project" value="InterPro"/>
</dbReference>
<dbReference type="InterPro" id="IPR038770">
    <property type="entry name" value="Na+/solute_symporter_sf"/>
</dbReference>
<dbReference type="GO" id="GO:0006813">
    <property type="term" value="P:potassium ion transport"/>
    <property type="evidence" value="ECO:0007669"/>
    <property type="project" value="UniProtKB-KW"/>
</dbReference>
<evidence type="ECO:0000256" key="3">
    <source>
        <dbReference type="ARBA" id="ARBA00022448"/>
    </source>
</evidence>
<feature type="transmembrane region" description="Helical" evidence="8">
    <location>
        <begin position="117"/>
        <end position="136"/>
    </location>
</feature>
<dbReference type="EMBL" id="CP010802">
    <property type="protein sequence ID" value="ALC17262.1"/>
    <property type="molecule type" value="Genomic_DNA"/>
</dbReference>
<keyword evidence="7 8" id="KW-0472">Membrane</keyword>
<dbReference type="SUPFAM" id="SSF51735">
    <property type="entry name" value="NAD(P)-binding Rossmann-fold domains"/>
    <property type="match status" value="1"/>
</dbReference>
<feature type="domain" description="RCK C-terminal" evidence="10">
    <location>
        <begin position="569"/>
        <end position="655"/>
    </location>
</feature>
<evidence type="ECO:0000259" key="9">
    <source>
        <dbReference type="PROSITE" id="PS51201"/>
    </source>
</evidence>
<dbReference type="PATRIC" id="fig|1603606.3.peg.2716"/>
<feature type="transmembrane region" description="Helical" evidence="8">
    <location>
        <begin position="293"/>
        <end position="314"/>
    </location>
</feature>
<dbReference type="STRING" id="1603606.DSOUD_2509"/>
<dbReference type="InterPro" id="IPR006153">
    <property type="entry name" value="Cation/H_exchanger_TM"/>
</dbReference>
<dbReference type="InterPro" id="IPR036721">
    <property type="entry name" value="RCK_C_sf"/>
</dbReference>
<accession>A0A0M4DIZ1</accession>
<dbReference type="PROSITE" id="PS51201">
    <property type="entry name" value="RCK_N"/>
    <property type="match status" value="1"/>
</dbReference>
<dbReference type="InterPro" id="IPR036291">
    <property type="entry name" value="NAD(P)-bd_dom_sf"/>
</dbReference>
<organism evidence="11 12">
    <name type="scientific">Desulfuromonas soudanensis</name>
    <dbReference type="NCBI Taxonomy" id="1603606"/>
    <lineage>
        <taxon>Bacteria</taxon>
        <taxon>Pseudomonadati</taxon>
        <taxon>Thermodesulfobacteriota</taxon>
        <taxon>Desulfuromonadia</taxon>
        <taxon>Desulfuromonadales</taxon>
        <taxon>Desulfuromonadaceae</taxon>
        <taxon>Desulfuromonas</taxon>
    </lineage>
</organism>
<gene>
    <name evidence="11" type="ORF">DSOUD_2509</name>
</gene>
<dbReference type="InterPro" id="IPR006037">
    <property type="entry name" value="RCK_C"/>
</dbReference>
<comment type="similarity">
    <text evidence="2">Belongs to the monovalent cation:proton antiporter 2 (CPA2) transporter (TC 2.A.37) family.</text>
</comment>
<keyword evidence="4" id="KW-0633">Potassium transport</keyword>
<dbReference type="InterPro" id="IPR003148">
    <property type="entry name" value="RCK_N"/>
</dbReference>
<feature type="transmembrane region" description="Helical" evidence="8">
    <location>
        <begin position="321"/>
        <end position="340"/>
    </location>
</feature>
<feature type="transmembrane region" description="Helical" evidence="8">
    <location>
        <begin position="6"/>
        <end position="25"/>
    </location>
</feature>
<dbReference type="Gene3D" id="3.40.50.720">
    <property type="entry name" value="NAD(P)-binding Rossmann-like Domain"/>
    <property type="match status" value="1"/>
</dbReference>
<dbReference type="AlphaFoldDB" id="A0A0M4DIZ1"/>
<feature type="transmembrane region" description="Helical" evidence="8">
    <location>
        <begin position="268"/>
        <end position="287"/>
    </location>
</feature>
<protein>
    <submittedName>
        <fullName evidence="11">Potassium transporter KefB</fullName>
    </submittedName>
</protein>
<evidence type="ECO:0000256" key="5">
    <source>
        <dbReference type="ARBA" id="ARBA00022692"/>
    </source>
</evidence>
<dbReference type="GO" id="GO:0008324">
    <property type="term" value="F:monoatomic cation transmembrane transporter activity"/>
    <property type="evidence" value="ECO:0007669"/>
    <property type="project" value="InterPro"/>
</dbReference>
<evidence type="ECO:0000256" key="6">
    <source>
        <dbReference type="ARBA" id="ARBA00022989"/>
    </source>
</evidence>
<dbReference type="Gene3D" id="1.20.1530.20">
    <property type="match status" value="1"/>
</dbReference>
<keyword evidence="4" id="KW-0630">Potassium</keyword>
<evidence type="ECO:0000259" key="10">
    <source>
        <dbReference type="PROSITE" id="PS51202"/>
    </source>
</evidence>
<dbReference type="PROSITE" id="PS51202">
    <property type="entry name" value="RCK_C"/>
    <property type="match status" value="1"/>
</dbReference>
<dbReference type="Gene3D" id="3.30.70.1450">
    <property type="entry name" value="Regulator of K+ conductance, C-terminal domain"/>
    <property type="match status" value="1"/>
</dbReference>
<feature type="transmembrane region" description="Helical" evidence="8">
    <location>
        <begin position="148"/>
        <end position="170"/>
    </location>
</feature>
<evidence type="ECO:0000313" key="12">
    <source>
        <dbReference type="Proteomes" id="UP000057158"/>
    </source>
</evidence>
<evidence type="ECO:0000256" key="2">
    <source>
        <dbReference type="ARBA" id="ARBA00005551"/>
    </source>
</evidence>
<dbReference type="PANTHER" id="PTHR42751:SF3">
    <property type="entry name" value="SODIUM_GLUTAMATE SYMPORTER"/>
    <property type="match status" value="1"/>
</dbReference>
<sequence>MPELSLLQDILTLLGVALASAWLFSRLNLSPIIGYLVSGMLVGPYGFSLISGVHEVEIMAEIGVIMLLFTIGLEFSFTRILRLKGLMFKCGLTQVLLTGALVFAGALWLGLSTRTAAVLGMALALSSTAIVLKLLMERGEVDSAHGRVSLAVLLFQDLAVILFLVVLPLLGGTGGEFSPVGIVRTAGLLVGLFVFSRYLLQPLLRSILRTRAPELFRLTILALILGTAWLTNEAGLSLALGAFLAGLALAESDYSHQVLSDIIPFRDTFLALFFISMGMLVNVGSLVTDWPLVLGLFLLLSLLKILVATLAALWPRYPLRIALLSGLFLFQVGEFSFILLKKAMLLELIPESVYQVTLSVIALTMMATPLLISRAPALAARLAAWLGGREEVDFEAELGGAAVLEGHVIIAGYGVSGRNVARVLREVHIPYVHVEMNGEVVRRARGTGEMIVYGDATSPAVLEGVGIEHARAVVLAINDPSALARAISAARELNPSLYILARTRFVLELDHLTALGADEVIPDEFEASLQLSACLLRRFAVPEGRTLKLIAGLRQSHYGGLRRPTTPPADLSRYLSALQEGEIEFMEVPATFSGVGKTLAELAFRSRTGVTVVGVLRNERIIYSPPAEQRVEGGDTLVVLGAAPELELARALLKTTGEEAPQDVQKSGTSGMS</sequence>
<dbReference type="GO" id="GO:0016020">
    <property type="term" value="C:membrane"/>
    <property type="evidence" value="ECO:0007669"/>
    <property type="project" value="UniProtKB-SubCell"/>
</dbReference>
<feature type="transmembrane region" description="Helical" evidence="8">
    <location>
        <begin position="32"/>
        <end position="52"/>
    </location>
</feature>
<evidence type="ECO:0000256" key="8">
    <source>
        <dbReference type="SAM" id="Phobius"/>
    </source>
</evidence>
<comment type="subcellular location">
    <subcellularLocation>
        <location evidence="1">Membrane</location>
        <topology evidence="1">Multi-pass membrane protein</topology>
    </subcellularLocation>
</comment>
<evidence type="ECO:0000256" key="4">
    <source>
        <dbReference type="ARBA" id="ARBA00022538"/>
    </source>
</evidence>
<feature type="transmembrane region" description="Helical" evidence="8">
    <location>
        <begin position="182"/>
        <end position="200"/>
    </location>
</feature>
<dbReference type="Pfam" id="PF02080">
    <property type="entry name" value="TrkA_C"/>
    <property type="match status" value="1"/>
</dbReference>
<feature type="transmembrane region" description="Helical" evidence="8">
    <location>
        <begin position="58"/>
        <end position="78"/>
    </location>
</feature>
<keyword evidence="12" id="KW-1185">Reference proteome</keyword>
<dbReference type="PANTHER" id="PTHR42751">
    <property type="entry name" value="SODIUM/HYDROGEN EXCHANGER FAMILY/TRKA DOMAIN PROTEIN"/>
    <property type="match status" value="1"/>
</dbReference>
<evidence type="ECO:0000313" key="11">
    <source>
        <dbReference type="EMBL" id="ALC17262.1"/>
    </source>
</evidence>
<feature type="transmembrane region" description="Helical" evidence="8">
    <location>
        <begin position="90"/>
        <end position="111"/>
    </location>
</feature>
<dbReference type="KEGG" id="des:DSOUD_2509"/>
<dbReference type="Proteomes" id="UP000057158">
    <property type="component" value="Chromosome"/>
</dbReference>
<evidence type="ECO:0000256" key="1">
    <source>
        <dbReference type="ARBA" id="ARBA00004141"/>
    </source>
</evidence>
<feature type="domain" description="RCK N-terminal" evidence="9">
    <location>
        <begin position="405"/>
        <end position="522"/>
    </location>
</feature>
<keyword evidence="5 8" id="KW-0812">Transmembrane</keyword>
<name>A0A0M4DIZ1_9BACT</name>
<proteinExistence type="inferred from homology"/>
<reference evidence="11 12" key="1">
    <citation type="submission" date="2015-07" db="EMBL/GenBank/DDBJ databases">
        <title>Isolation and Genomic Characterization of a Novel Halophilic Metal-Reducing Deltaproteobacterium from the Deep Subsurface.</title>
        <authorList>
            <person name="Badalamenti J.P."/>
            <person name="Summers Z.M."/>
            <person name="Gralnick J.A."/>
            <person name="Bond D.R."/>
        </authorList>
    </citation>
    <scope>NUCLEOTIDE SEQUENCE [LARGE SCALE GENOMIC DNA]</scope>
    <source>
        <strain evidence="11 12">WTL</strain>
    </source>
</reference>
<keyword evidence="3" id="KW-0813">Transport</keyword>
<dbReference type="SUPFAM" id="SSF116726">
    <property type="entry name" value="TrkA C-terminal domain-like"/>
    <property type="match status" value="1"/>
</dbReference>
<keyword evidence="6 8" id="KW-1133">Transmembrane helix</keyword>
<feature type="transmembrane region" description="Helical" evidence="8">
    <location>
        <begin position="352"/>
        <end position="372"/>
    </location>
</feature>